<dbReference type="EMBL" id="JACPNR010000004">
    <property type="protein sequence ID" value="MBI2677861.1"/>
    <property type="molecule type" value="Genomic_DNA"/>
</dbReference>
<dbReference type="InterPro" id="IPR029058">
    <property type="entry name" value="AB_hydrolase_fold"/>
</dbReference>
<dbReference type="AlphaFoldDB" id="A0A932A702"/>
<dbReference type="Proteomes" id="UP000779809">
    <property type="component" value="Unassembled WGS sequence"/>
</dbReference>
<reference evidence="3" key="1">
    <citation type="submission" date="2020-07" db="EMBL/GenBank/DDBJ databases">
        <title>Huge and variable diversity of episymbiotic CPR bacteria and DPANN archaea in groundwater ecosystems.</title>
        <authorList>
            <person name="He C.Y."/>
            <person name="Keren R."/>
            <person name="Whittaker M."/>
            <person name="Farag I.F."/>
            <person name="Doudna J."/>
            <person name="Cate J.H.D."/>
            <person name="Banfield J.F."/>
        </authorList>
    </citation>
    <scope>NUCLEOTIDE SEQUENCE</scope>
    <source>
        <strain evidence="3">NC_groundwater_580_Pr5_B-0.1um_64_19</strain>
    </source>
</reference>
<sequence>MARDITIATPILATQRLRYGADASQFFDLFLPPPNSQRADLSVPGFAVMVHGGFWRAKYDLSHASHLCAALAAAGITTANLEYRRAGNGGGWPATLHDLCAALAAARQHFAAAPVVIGHSAGGHLALRLASDATDLKGVVALAPVADLRLAYDLHLSNDAVVEFLGGTPAERPAVYAAADAALHAAGVPRILIHGTHDDVVPIALSHSFIQKRRADGGKVELVELADATHFDLIDPASQAWPTVLTTVRGLLQG</sequence>
<dbReference type="PANTHER" id="PTHR48081:SF33">
    <property type="entry name" value="KYNURENINE FORMAMIDASE"/>
    <property type="match status" value="1"/>
</dbReference>
<name>A0A932A702_9BACT</name>
<dbReference type="GO" id="GO:0016787">
    <property type="term" value="F:hydrolase activity"/>
    <property type="evidence" value="ECO:0007669"/>
    <property type="project" value="UniProtKB-KW"/>
</dbReference>
<evidence type="ECO:0000256" key="1">
    <source>
        <dbReference type="ARBA" id="ARBA00022801"/>
    </source>
</evidence>
<gene>
    <name evidence="3" type="ORF">HYX28_03675</name>
</gene>
<proteinExistence type="predicted"/>
<comment type="caution">
    <text evidence="3">The sequence shown here is derived from an EMBL/GenBank/DDBJ whole genome shotgun (WGS) entry which is preliminary data.</text>
</comment>
<dbReference type="Pfam" id="PF20434">
    <property type="entry name" value="BD-FAE"/>
    <property type="match status" value="1"/>
</dbReference>
<organism evidence="3 4">
    <name type="scientific">Candidatus Korobacter versatilis</name>
    <dbReference type="NCBI Taxonomy" id="658062"/>
    <lineage>
        <taxon>Bacteria</taxon>
        <taxon>Pseudomonadati</taxon>
        <taxon>Acidobacteriota</taxon>
        <taxon>Terriglobia</taxon>
        <taxon>Terriglobales</taxon>
        <taxon>Candidatus Korobacteraceae</taxon>
        <taxon>Candidatus Korobacter</taxon>
    </lineage>
</organism>
<protein>
    <submittedName>
        <fullName evidence="3">Alpha/beta hydrolase</fullName>
    </submittedName>
</protein>
<evidence type="ECO:0000313" key="4">
    <source>
        <dbReference type="Proteomes" id="UP000779809"/>
    </source>
</evidence>
<dbReference type="InterPro" id="IPR049492">
    <property type="entry name" value="BD-FAE-like_dom"/>
</dbReference>
<dbReference type="PANTHER" id="PTHR48081">
    <property type="entry name" value="AB HYDROLASE SUPERFAMILY PROTEIN C4A8.06C"/>
    <property type="match status" value="1"/>
</dbReference>
<evidence type="ECO:0000313" key="3">
    <source>
        <dbReference type="EMBL" id="MBI2677861.1"/>
    </source>
</evidence>
<dbReference type="InterPro" id="IPR050300">
    <property type="entry name" value="GDXG_lipolytic_enzyme"/>
</dbReference>
<evidence type="ECO:0000259" key="2">
    <source>
        <dbReference type="Pfam" id="PF20434"/>
    </source>
</evidence>
<keyword evidence="1 3" id="KW-0378">Hydrolase</keyword>
<accession>A0A932A702</accession>
<feature type="domain" description="BD-FAE-like" evidence="2">
    <location>
        <begin position="46"/>
        <end position="211"/>
    </location>
</feature>
<dbReference type="SUPFAM" id="SSF53474">
    <property type="entry name" value="alpha/beta-Hydrolases"/>
    <property type="match status" value="1"/>
</dbReference>
<dbReference type="Gene3D" id="3.40.50.1820">
    <property type="entry name" value="alpha/beta hydrolase"/>
    <property type="match status" value="1"/>
</dbReference>